<evidence type="ECO:0000256" key="2">
    <source>
        <dbReference type="ARBA" id="ARBA00004613"/>
    </source>
</evidence>
<keyword evidence="3" id="KW-0964">Secreted</keyword>
<reference evidence="7" key="2">
    <citation type="submission" date="2015-01" db="EMBL/GenBank/DDBJ databases">
        <title>Evolutionary Origins and Diversification of the Mycorrhizal Mutualists.</title>
        <authorList>
            <consortium name="DOE Joint Genome Institute"/>
            <consortium name="Mycorrhizal Genomics Consortium"/>
            <person name="Kohler A."/>
            <person name="Kuo A."/>
            <person name="Nagy L.G."/>
            <person name="Floudas D."/>
            <person name="Copeland A."/>
            <person name="Barry K.W."/>
            <person name="Cichocki N."/>
            <person name="Veneault-Fourrey C."/>
            <person name="LaButti K."/>
            <person name="Lindquist E.A."/>
            <person name="Lipzen A."/>
            <person name="Lundell T."/>
            <person name="Morin E."/>
            <person name="Murat C."/>
            <person name="Riley R."/>
            <person name="Ohm R."/>
            <person name="Sun H."/>
            <person name="Tunlid A."/>
            <person name="Henrissat B."/>
            <person name="Grigoriev I.V."/>
            <person name="Hibbett D.S."/>
            <person name="Martin F."/>
        </authorList>
    </citation>
    <scope>NUCLEOTIDE SEQUENCE [LARGE SCALE GENOMIC DNA]</scope>
    <source>
        <strain evidence="7">MAFF 305830</strain>
    </source>
</reference>
<dbReference type="HOGENOM" id="CLU_010693_2_0_1"/>
<dbReference type="InterPro" id="IPR045379">
    <property type="entry name" value="Crinkler_N"/>
</dbReference>
<dbReference type="OrthoDB" id="2393824at2759"/>
<keyword evidence="7" id="KW-1185">Reference proteome</keyword>
<accession>A0A0C2WQC7</accession>
<proteinExistence type="predicted"/>
<evidence type="ECO:0000313" key="7">
    <source>
        <dbReference type="Proteomes" id="UP000054097"/>
    </source>
</evidence>
<reference evidence="5 7" key="1">
    <citation type="submission" date="2014-04" db="EMBL/GenBank/DDBJ databases">
        <authorList>
            <consortium name="DOE Joint Genome Institute"/>
            <person name="Kuo A."/>
            <person name="Zuccaro A."/>
            <person name="Kohler A."/>
            <person name="Nagy L.G."/>
            <person name="Floudas D."/>
            <person name="Copeland A."/>
            <person name="Barry K.W."/>
            <person name="Cichocki N."/>
            <person name="Veneault-Fourrey C."/>
            <person name="LaButti K."/>
            <person name="Lindquist E.A."/>
            <person name="Lipzen A."/>
            <person name="Lundell T."/>
            <person name="Morin E."/>
            <person name="Murat C."/>
            <person name="Sun H."/>
            <person name="Tunlid A."/>
            <person name="Henrissat B."/>
            <person name="Grigoriev I.V."/>
            <person name="Hibbett D.S."/>
            <person name="Martin F."/>
            <person name="Nordberg H.P."/>
            <person name="Cantor M.N."/>
            <person name="Hua S.X."/>
        </authorList>
    </citation>
    <scope>NUCLEOTIDE SEQUENCE [LARGE SCALE GENOMIC DNA]</scope>
    <source>
        <strain evidence="5 7">MAFF 305830</strain>
    </source>
</reference>
<evidence type="ECO:0000313" key="6">
    <source>
        <dbReference type="EMBL" id="KIM32272.1"/>
    </source>
</evidence>
<dbReference type="AlphaFoldDB" id="A0A0C2WQC7"/>
<evidence type="ECO:0000256" key="3">
    <source>
        <dbReference type="ARBA" id="ARBA00022525"/>
    </source>
</evidence>
<reference evidence="5" key="3">
    <citation type="submission" date="2015-02" db="EMBL/GenBank/DDBJ databases">
        <title>Evolutionary Origins and Diversification of the Mycorrhizal Mutualists.</title>
        <authorList>
            <consortium name="DOE Joint Genome Institute"/>
            <consortium name="Mycorrhizal Genomics Consortium"/>
            <person name="Kohler A."/>
            <person name="Kuo A."/>
            <person name="Nagy L.G."/>
            <person name="Floudas D."/>
            <person name="Copeland A."/>
            <person name="Barry K.W."/>
            <person name="Cichocki N."/>
            <person name="Veneault-Fourrey C."/>
            <person name="LaButti K."/>
            <person name="Lindquist E.A."/>
            <person name="Lipzen A."/>
            <person name="Lundell T."/>
            <person name="Morin E."/>
            <person name="Murat C."/>
            <person name="Riley R."/>
            <person name="Ohm R."/>
            <person name="Sun H."/>
            <person name="Tunlid A."/>
            <person name="Henrissat B."/>
            <person name="Grigoriev I.V."/>
            <person name="Hibbett D.S."/>
            <person name="Martin F."/>
        </authorList>
    </citation>
    <scope>NUCLEOTIDE SEQUENCE</scope>
    <source>
        <strain evidence="5">MAFF 305830</strain>
    </source>
</reference>
<sequence>MDGTSDYTIFCITQTEDVPFSVEIAPTATVDKLKEMIKAKNQIDFASIDARKLTLYRIDATGLTRKERREAVQAAQENLPDALDPVDKLFKVYSSTPPADMIHIFVQHPPLASVTPPNRPGDLPQLNITPPSAKGTTYDTATSLIKIFLVELNEKIESFLTRPRQCWMPPDSVDEETRQFYANLNIPSINEKPSLLTHNLDTEYNPNVDDLFRAKQHQIVCNTSGAGKTRLLSEGLSRYWGFYFVATQDSNGIGSRDLQSMIDIMPSIPGWTSNIFKHRSEEGEMRANKESHATNERIASTRISRVLLARWLIFEAFVNVSKKLNKGNLGEGLRHDWLLFQIHPPVMDNGFDPFLALADGCLAGVDGDVLRTLHLQVGPKKVLGSTFKDQDSFVYVLDEAQAAGSQHTEAFVDVSGEVSRPVLRPIIRQLAESDRRDVKIIVSGTGFSLELFKTALASSVSKNGTSWETVYPIGDFTSKKNQLTYISRYLPPSFLCSPSGDHLKDRSYEWLRGRPRLTARFLEEVLRGAWKKDRPASPHKLLNAYVHSLTKFTPRDCDIIQLNEEPDVKAIDIGGFEWNKINRDPKLLSALSIGLYRYITRGQYPLWKSGYERLVEYGLASFIDRETMTISEPIALVSIVRHFKSQGLSLEYRITEDWQDRQRPVFEQTTLIALTKLLQGARLDDVLQFHEPKPTWAHCTAQIVTRTFSGQFKDFDLVTGEPIDPSAGIAISAKEIEDVQNWLDNGRAGWCIPPTSMGPDLLAWLRLGDDKFILLAVQAKCYFSGNEKTLSANVTTEAIESLLPTKYFASLVTGGPAMQAKTQEKINSMLSAINGPCQAFTSGTYNILRVVSAYPLQANFGSPGKGVIAVLKSDDHALALLPHDSLISGFSQTPDAKDFLDLLAIALNRGRGKVDNEAENDQADSMDVDV</sequence>
<dbReference type="EMBL" id="KN824530">
    <property type="protein sequence ID" value="KIM19837.1"/>
    <property type="molecule type" value="Genomic_DNA"/>
</dbReference>
<comment type="subcellular location">
    <subcellularLocation>
        <location evidence="1">Host cell</location>
    </subcellularLocation>
    <subcellularLocation>
        <location evidence="2">Secreted</location>
    </subcellularLocation>
</comment>
<dbReference type="Proteomes" id="UP000054097">
    <property type="component" value="Unassembled WGS sequence"/>
</dbReference>
<evidence type="ECO:0000259" key="4">
    <source>
        <dbReference type="Pfam" id="PF20147"/>
    </source>
</evidence>
<protein>
    <recommendedName>
        <fullName evidence="4">Crinkler effector protein N-terminal domain-containing protein</fullName>
    </recommendedName>
</protein>
<dbReference type="EMBL" id="KN824280">
    <property type="protein sequence ID" value="KIM32272.1"/>
    <property type="molecule type" value="Genomic_DNA"/>
</dbReference>
<evidence type="ECO:0000313" key="5">
    <source>
        <dbReference type="EMBL" id="KIM19837.1"/>
    </source>
</evidence>
<organism evidence="5 7">
    <name type="scientific">Serendipita vermifera MAFF 305830</name>
    <dbReference type="NCBI Taxonomy" id="933852"/>
    <lineage>
        <taxon>Eukaryota</taxon>
        <taxon>Fungi</taxon>
        <taxon>Dikarya</taxon>
        <taxon>Basidiomycota</taxon>
        <taxon>Agaricomycotina</taxon>
        <taxon>Agaricomycetes</taxon>
        <taxon>Sebacinales</taxon>
        <taxon>Serendipitaceae</taxon>
        <taxon>Serendipita</taxon>
    </lineage>
</organism>
<gene>
    <name evidence="6" type="ORF">M408DRAFT_326895</name>
    <name evidence="5" type="ORF">M408DRAFT_334244</name>
</gene>
<dbReference type="GO" id="GO:0043657">
    <property type="term" value="C:host cell"/>
    <property type="evidence" value="ECO:0007669"/>
    <property type="project" value="UniProtKB-SubCell"/>
</dbReference>
<feature type="domain" description="Crinkler effector protein N-terminal" evidence="4">
    <location>
        <begin position="8"/>
        <end position="107"/>
    </location>
</feature>
<dbReference type="STRING" id="933852.A0A0C2WQC7"/>
<dbReference type="Pfam" id="PF20147">
    <property type="entry name" value="Crinkler"/>
    <property type="match status" value="1"/>
</dbReference>
<evidence type="ECO:0000256" key="1">
    <source>
        <dbReference type="ARBA" id="ARBA00004340"/>
    </source>
</evidence>
<dbReference type="GO" id="GO:0005576">
    <property type="term" value="C:extracellular region"/>
    <property type="evidence" value="ECO:0007669"/>
    <property type="project" value="UniProtKB-SubCell"/>
</dbReference>
<name>A0A0C2WQC7_SERVB</name>